<dbReference type="Pfam" id="PF21544">
    <property type="entry name" value="PorZ_N_b_propeller"/>
    <property type="match status" value="1"/>
</dbReference>
<sequence>MFSQKLLTLSFCVLYALSTSAQSTQWKSYMSYRDVKSIESAGEKMFVVASKSVFCYTPTDKSVTTYDKASGLSDCLVSQIAWCAPAKRLLILYENNNIDLLSDNGDVINIPDYRNKSMTTDKTVNSIYVAGNSAYLCNGFGIVKLNMKTGEISDTYRLGFRVDYAYIKDARLYASSSSHGLWSALLTANLYDKSQWKRVGEHVPRSKTIDEKLLKVIQNVNPGGPKYNHFGFMRWYNGRLYTVGGGFTSTDDMMRPGTVQVLDNGNWHIYQDENISRLTGYQFVDNSGIDIDPRDNKRIFVSGRTGVYEFYDGKFVQNYNNNVPVLKTASTVPNPKDKDYVIVQSIKFDTKGNLWALNSISPSTSLVEYNTAGKWLSHHNPALMYDEKKSLENMKSMIFDTEGLLWFANDYHRTPSLFCYNTSTDRLLSFKSFTNQDGTTVNVHYARCLAEDKEHHIWMGTDVGPLLLKRDQINNTKPVFTQIKVPRNDGTDYADYLLNGIDITCVAVDGANRKWFGTQGDGVYLISSNHLTQIHHFTADNSPLLSNNIESIAIDGNSGEVYFGTENGLCSYLSDATEPAETMTKNSVYAYPNPVHPDYNGPITITGLTYDADIKIVTASGILVNQGRSNGGIYQWNGTDRSGKRVSSGVYMVQTATQESKKGTVCKIVIVN</sequence>
<dbReference type="InterPro" id="IPR015943">
    <property type="entry name" value="WD40/YVTN_repeat-like_dom_sf"/>
</dbReference>
<dbReference type="eggNOG" id="COG3292">
    <property type="taxonomic scope" value="Bacteria"/>
</dbReference>
<accession>A0A0S2KMZ4</accession>
<organism evidence="3 4">
    <name type="scientific">Hoylesella enoeca</name>
    <dbReference type="NCBI Taxonomy" id="76123"/>
    <lineage>
        <taxon>Bacteria</taxon>
        <taxon>Pseudomonadati</taxon>
        <taxon>Bacteroidota</taxon>
        <taxon>Bacteroidia</taxon>
        <taxon>Bacteroidales</taxon>
        <taxon>Prevotellaceae</taxon>
        <taxon>Hoylesella</taxon>
    </lineage>
</organism>
<evidence type="ECO:0000259" key="2">
    <source>
        <dbReference type="Pfam" id="PF21544"/>
    </source>
</evidence>
<feature type="chain" id="PRO_5006601985" evidence="1">
    <location>
        <begin position="22"/>
        <end position="672"/>
    </location>
</feature>
<reference evidence="4" key="1">
    <citation type="submission" date="2015-11" db="EMBL/GenBank/DDBJ databases">
        <authorList>
            <person name="Holder M.E."/>
            <person name="Ajami N.J."/>
            <person name="Petrosino J.F."/>
        </authorList>
    </citation>
    <scope>NUCLEOTIDE SEQUENCE [LARGE SCALE GENOMIC DNA]</scope>
    <source>
        <strain evidence="4">F0113</strain>
    </source>
</reference>
<dbReference type="EMBL" id="CP013195">
    <property type="protein sequence ID" value="ALO49674.1"/>
    <property type="molecule type" value="Genomic_DNA"/>
</dbReference>
<evidence type="ECO:0000313" key="3">
    <source>
        <dbReference type="EMBL" id="ALO49674.1"/>
    </source>
</evidence>
<dbReference type="Gene3D" id="2.130.10.10">
    <property type="entry name" value="YVTN repeat-like/Quinoprotein amine dehydrogenase"/>
    <property type="match status" value="3"/>
</dbReference>
<dbReference type="AlphaFoldDB" id="A0A0S2KMZ4"/>
<keyword evidence="1" id="KW-0732">Signal</keyword>
<dbReference type="SUPFAM" id="SSF63829">
    <property type="entry name" value="Calcium-dependent phosphotriesterase"/>
    <property type="match status" value="2"/>
</dbReference>
<name>A0A0S2KMZ4_9BACT</name>
<dbReference type="KEGG" id="peo:AS203_11760"/>
<dbReference type="InterPro" id="IPR048954">
    <property type="entry name" value="PorZ_N"/>
</dbReference>
<gene>
    <name evidence="3" type="ORF">AS203_11760</name>
</gene>
<dbReference type="Proteomes" id="UP000056252">
    <property type="component" value="Chromosome"/>
</dbReference>
<protein>
    <submittedName>
        <fullName evidence="3">Por secretion system protein</fullName>
    </submittedName>
</protein>
<feature type="domain" description="PorZ N-terminal beta-propeller" evidence="2">
    <location>
        <begin position="46"/>
        <end position="197"/>
    </location>
</feature>
<evidence type="ECO:0000256" key="1">
    <source>
        <dbReference type="SAM" id="SignalP"/>
    </source>
</evidence>
<dbReference type="OrthoDB" id="9807410at2"/>
<dbReference type="STRING" id="76123.AS203_11760"/>
<feature type="signal peptide" evidence="1">
    <location>
        <begin position="1"/>
        <end position="21"/>
    </location>
</feature>
<keyword evidence="4" id="KW-1185">Reference proteome</keyword>
<evidence type="ECO:0000313" key="4">
    <source>
        <dbReference type="Proteomes" id="UP000056252"/>
    </source>
</evidence>
<proteinExistence type="predicted"/>
<dbReference type="RefSeq" id="WP_036888297.1">
    <property type="nucleotide sequence ID" value="NZ_CP013195.1"/>
</dbReference>